<keyword evidence="2" id="KW-1185">Reference proteome</keyword>
<evidence type="ECO:0000313" key="2">
    <source>
        <dbReference type="Proteomes" id="UP000275076"/>
    </source>
</evidence>
<dbReference type="AlphaFoldDB" id="A0A428N3A6"/>
<reference evidence="1 2" key="1">
    <citation type="submission" date="2018-10" db="EMBL/GenBank/DDBJ databases">
        <title>Draft genome sequence of Bacillus salarius IM0101, isolated from a hypersaline soil in Inner Mongolia, China.</title>
        <authorList>
            <person name="Yamprayoonswat W."/>
            <person name="Boonvisut S."/>
            <person name="Jumpathong W."/>
            <person name="Sittihan S."/>
            <person name="Ruangsuj P."/>
            <person name="Wanthongcharoen S."/>
            <person name="Thongpramul N."/>
            <person name="Pimmason S."/>
            <person name="Yu B."/>
            <person name="Yasawong M."/>
        </authorList>
    </citation>
    <scope>NUCLEOTIDE SEQUENCE [LARGE SCALE GENOMIC DNA]</scope>
    <source>
        <strain evidence="1 2">IM0101</strain>
    </source>
</reference>
<dbReference type="EMBL" id="RBVX01000011">
    <property type="protein sequence ID" value="RSL32930.1"/>
    <property type="molecule type" value="Genomic_DNA"/>
</dbReference>
<comment type="caution">
    <text evidence="1">The sequence shown here is derived from an EMBL/GenBank/DDBJ whole genome shotgun (WGS) entry which is preliminary data.</text>
</comment>
<proteinExistence type="predicted"/>
<organism evidence="1 2">
    <name type="scientific">Salibacterium salarium</name>
    <dbReference type="NCBI Taxonomy" id="284579"/>
    <lineage>
        <taxon>Bacteria</taxon>
        <taxon>Bacillati</taxon>
        <taxon>Bacillota</taxon>
        <taxon>Bacilli</taxon>
        <taxon>Bacillales</taxon>
        <taxon>Bacillaceae</taxon>
    </lineage>
</organism>
<protein>
    <submittedName>
        <fullName evidence="1">Uncharacterized protein</fullName>
    </submittedName>
</protein>
<dbReference type="RefSeq" id="WP_125556280.1">
    <property type="nucleotide sequence ID" value="NZ_RBVX01000011.1"/>
</dbReference>
<dbReference type="Proteomes" id="UP000275076">
    <property type="component" value="Unassembled WGS sequence"/>
</dbReference>
<name>A0A428N3A6_9BACI</name>
<accession>A0A428N3A6</accession>
<sequence>MTPTGRASLDVFQEDDALPMQASSQERMLVSLWVETDIGSVMVDKIGVMDGGADPCSAIQC</sequence>
<gene>
    <name evidence="1" type="ORF">D7Z54_12955</name>
</gene>
<evidence type="ECO:0000313" key="1">
    <source>
        <dbReference type="EMBL" id="RSL32930.1"/>
    </source>
</evidence>